<keyword evidence="2" id="KW-1185">Reference proteome</keyword>
<protein>
    <submittedName>
        <fullName evidence="1">Uncharacterized protein</fullName>
    </submittedName>
</protein>
<organism evidence="1 2">
    <name type="scientific">Roridomyces roridus</name>
    <dbReference type="NCBI Taxonomy" id="1738132"/>
    <lineage>
        <taxon>Eukaryota</taxon>
        <taxon>Fungi</taxon>
        <taxon>Dikarya</taxon>
        <taxon>Basidiomycota</taxon>
        <taxon>Agaricomycotina</taxon>
        <taxon>Agaricomycetes</taxon>
        <taxon>Agaricomycetidae</taxon>
        <taxon>Agaricales</taxon>
        <taxon>Marasmiineae</taxon>
        <taxon>Mycenaceae</taxon>
        <taxon>Roridomyces</taxon>
    </lineage>
</organism>
<sequence>DLSILWLKQGWRGSVKAQNFALALNYYYVEKFEELGVPTVESERIIIPATGLESVKDLWTVAYLGVPYLRQIAESADSDGTGYVSVRAANQFASWKPHNWSLVEWLAFCAAGWQASVTWYRTRIYNILRAMLRVLERVRPENLAAANSYLCGPEMRRVELLLRATRPSPKSIPEGKRLRELIDEYRIAETRKFEHRLQILQYNLDYNSLSALAKTRRAEHVSSFLVAAKVTNGNFVASSCTPSFIASFRCDAPGCCLWLERACQ</sequence>
<proteinExistence type="predicted"/>
<dbReference type="Proteomes" id="UP001221142">
    <property type="component" value="Unassembled WGS sequence"/>
</dbReference>
<name>A0AAD7BIQ4_9AGAR</name>
<evidence type="ECO:0000313" key="2">
    <source>
        <dbReference type="Proteomes" id="UP001221142"/>
    </source>
</evidence>
<dbReference type="AlphaFoldDB" id="A0AAD7BIQ4"/>
<comment type="caution">
    <text evidence="1">The sequence shown here is derived from an EMBL/GenBank/DDBJ whole genome shotgun (WGS) entry which is preliminary data.</text>
</comment>
<feature type="non-terminal residue" evidence="1">
    <location>
        <position position="264"/>
    </location>
</feature>
<reference evidence="1" key="1">
    <citation type="submission" date="2023-03" db="EMBL/GenBank/DDBJ databases">
        <title>Massive genome expansion in bonnet fungi (Mycena s.s.) driven by repeated elements and novel gene families across ecological guilds.</title>
        <authorList>
            <consortium name="Lawrence Berkeley National Laboratory"/>
            <person name="Harder C.B."/>
            <person name="Miyauchi S."/>
            <person name="Viragh M."/>
            <person name="Kuo A."/>
            <person name="Thoen E."/>
            <person name="Andreopoulos B."/>
            <person name="Lu D."/>
            <person name="Skrede I."/>
            <person name="Drula E."/>
            <person name="Henrissat B."/>
            <person name="Morin E."/>
            <person name="Kohler A."/>
            <person name="Barry K."/>
            <person name="LaButti K."/>
            <person name="Morin E."/>
            <person name="Salamov A."/>
            <person name="Lipzen A."/>
            <person name="Mereny Z."/>
            <person name="Hegedus B."/>
            <person name="Baldrian P."/>
            <person name="Stursova M."/>
            <person name="Weitz H."/>
            <person name="Taylor A."/>
            <person name="Grigoriev I.V."/>
            <person name="Nagy L.G."/>
            <person name="Martin F."/>
            <person name="Kauserud H."/>
        </authorList>
    </citation>
    <scope>NUCLEOTIDE SEQUENCE</scope>
    <source>
        <strain evidence="1">9284</strain>
    </source>
</reference>
<evidence type="ECO:0000313" key="1">
    <source>
        <dbReference type="EMBL" id="KAJ7622116.1"/>
    </source>
</evidence>
<dbReference type="EMBL" id="JARKIF010000015">
    <property type="protein sequence ID" value="KAJ7622116.1"/>
    <property type="molecule type" value="Genomic_DNA"/>
</dbReference>
<accession>A0AAD7BIQ4</accession>
<gene>
    <name evidence="1" type="ORF">FB45DRAFT_753430</name>
</gene>